<evidence type="ECO:0000256" key="6">
    <source>
        <dbReference type="SAM" id="MobiDB-lite"/>
    </source>
</evidence>
<dbReference type="PANTHER" id="PTHR30213">
    <property type="entry name" value="INNER MEMBRANE PROTEIN YHJD"/>
    <property type="match status" value="1"/>
</dbReference>
<evidence type="ECO:0000313" key="9">
    <source>
        <dbReference type="Proteomes" id="UP000186336"/>
    </source>
</evidence>
<dbReference type="PIRSF" id="PIRSF035875">
    <property type="entry name" value="RNase_BN"/>
    <property type="match status" value="1"/>
</dbReference>
<evidence type="ECO:0000256" key="1">
    <source>
        <dbReference type="ARBA" id="ARBA00004651"/>
    </source>
</evidence>
<dbReference type="RefSeq" id="WP_076626390.1">
    <property type="nucleotide sequence ID" value="NZ_CP019312.1"/>
</dbReference>
<name>A0A1P8MRA8_9RHOB</name>
<feature type="transmembrane region" description="Helical" evidence="7">
    <location>
        <begin position="146"/>
        <end position="169"/>
    </location>
</feature>
<feature type="compositionally biased region" description="Basic and acidic residues" evidence="6">
    <location>
        <begin position="297"/>
        <end position="316"/>
    </location>
</feature>
<evidence type="ECO:0000313" key="8">
    <source>
        <dbReference type="EMBL" id="APX10523.1"/>
    </source>
</evidence>
<sequence length="329" mass="34398">MTRERTARTPGHVTRPGWFDVAARVWSGMGDLHIGLLAAGVAFYGLLSLFPALSAGVAITGMFYDPASLVDQAGWLLNMLPQAASDVITGQLSDVSGAGQGALGLAAIVSIALALWSASSATGSLVEGLNLIYEEDETRGFLKSKLLVIGLTLAIILGLAVMVVVVAAIPAALTFVGAGQGLIDAALMLRWPIMLALGVLGIAFLYRHGPDRRAPRWRWVTPGAAFSCVLWVAGTVGFSVYVQSFASYNETFGALAGVIILMTWLWLSAFVVLLGALLDAELEAQTATDTTVGPDRPMGERGAVKADTLGARRDQNDGADAEQSGAPAR</sequence>
<dbReference type="STRING" id="299262.BWR18_01530"/>
<dbReference type="InterPro" id="IPR017039">
    <property type="entry name" value="Virul_fac_BrkB"/>
</dbReference>
<protein>
    <submittedName>
        <fullName evidence="8">Ribonuclease BN</fullName>
    </submittedName>
</protein>
<keyword evidence="2" id="KW-1003">Cell membrane</keyword>
<dbReference type="OrthoDB" id="9781030at2"/>
<keyword evidence="3 7" id="KW-0812">Transmembrane</keyword>
<gene>
    <name evidence="8" type="ORF">BWR18_01530</name>
</gene>
<feature type="transmembrane region" description="Helical" evidence="7">
    <location>
        <begin position="189"/>
        <end position="207"/>
    </location>
</feature>
<proteinExistence type="predicted"/>
<keyword evidence="5 7" id="KW-0472">Membrane</keyword>
<organism evidence="8 9">
    <name type="scientific">Tateyamaria omphalii</name>
    <dbReference type="NCBI Taxonomy" id="299262"/>
    <lineage>
        <taxon>Bacteria</taxon>
        <taxon>Pseudomonadati</taxon>
        <taxon>Pseudomonadota</taxon>
        <taxon>Alphaproteobacteria</taxon>
        <taxon>Rhodobacterales</taxon>
        <taxon>Roseobacteraceae</taxon>
        <taxon>Tateyamaria</taxon>
    </lineage>
</organism>
<accession>A0A1P8MRA8</accession>
<evidence type="ECO:0000256" key="3">
    <source>
        <dbReference type="ARBA" id="ARBA00022692"/>
    </source>
</evidence>
<dbReference type="AlphaFoldDB" id="A0A1P8MRA8"/>
<feature type="transmembrane region" description="Helical" evidence="7">
    <location>
        <begin position="34"/>
        <end position="59"/>
    </location>
</feature>
<feature type="transmembrane region" description="Helical" evidence="7">
    <location>
        <begin position="219"/>
        <end position="242"/>
    </location>
</feature>
<dbReference type="Proteomes" id="UP000186336">
    <property type="component" value="Chromosome"/>
</dbReference>
<evidence type="ECO:0000256" key="4">
    <source>
        <dbReference type="ARBA" id="ARBA00022989"/>
    </source>
</evidence>
<feature type="transmembrane region" description="Helical" evidence="7">
    <location>
        <begin position="254"/>
        <end position="278"/>
    </location>
</feature>
<feature type="transmembrane region" description="Helical" evidence="7">
    <location>
        <begin position="102"/>
        <end position="126"/>
    </location>
</feature>
<evidence type="ECO:0000256" key="5">
    <source>
        <dbReference type="ARBA" id="ARBA00023136"/>
    </source>
</evidence>
<dbReference type="KEGG" id="tom:BWR18_01530"/>
<evidence type="ECO:0000256" key="7">
    <source>
        <dbReference type="SAM" id="Phobius"/>
    </source>
</evidence>
<dbReference type="GO" id="GO:0005886">
    <property type="term" value="C:plasma membrane"/>
    <property type="evidence" value="ECO:0007669"/>
    <property type="project" value="UniProtKB-SubCell"/>
</dbReference>
<comment type="subcellular location">
    <subcellularLocation>
        <location evidence="1">Cell membrane</location>
        <topology evidence="1">Multi-pass membrane protein</topology>
    </subcellularLocation>
</comment>
<keyword evidence="4 7" id="KW-1133">Transmembrane helix</keyword>
<reference evidence="8 9" key="1">
    <citation type="submission" date="2017-01" db="EMBL/GenBank/DDBJ databases">
        <title>Complete genome of Tateyamaria omphalii DOK1-4 isolated from seawater in Dokdo.</title>
        <authorList>
            <person name="Kim J.H."/>
            <person name="Chi W.-J."/>
        </authorList>
    </citation>
    <scope>NUCLEOTIDE SEQUENCE [LARGE SCALE GENOMIC DNA]</scope>
    <source>
        <strain evidence="8 9">DOK1-4</strain>
    </source>
</reference>
<evidence type="ECO:0000256" key="2">
    <source>
        <dbReference type="ARBA" id="ARBA00022475"/>
    </source>
</evidence>
<dbReference type="EMBL" id="CP019312">
    <property type="protein sequence ID" value="APX10523.1"/>
    <property type="molecule type" value="Genomic_DNA"/>
</dbReference>
<feature type="region of interest" description="Disordered" evidence="6">
    <location>
        <begin position="289"/>
        <end position="329"/>
    </location>
</feature>
<dbReference type="Pfam" id="PF03631">
    <property type="entry name" value="Virul_fac_BrkB"/>
    <property type="match status" value="1"/>
</dbReference>
<dbReference type="NCBIfam" id="TIGR00765">
    <property type="entry name" value="yihY_not_rbn"/>
    <property type="match status" value="1"/>
</dbReference>
<keyword evidence="9" id="KW-1185">Reference proteome</keyword>
<dbReference type="PANTHER" id="PTHR30213:SF0">
    <property type="entry name" value="UPF0761 MEMBRANE PROTEIN YIHY"/>
    <property type="match status" value="1"/>
</dbReference>